<dbReference type="InterPro" id="IPR003807">
    <property type="entry name" value="DUF202"/>
</dbReference>
<feature type="transmembrane region" description="Helical" evidence="5">
    <location>
        <begin position="60"/>
        <end position="80"/>
    </location>
</feature>
<feature type="domain" description="DUF202" evidence="6">
    <location>
        <begin position="20"/>
        <end position="86"/>
    </location>
</feature>
<evidence type="ECO:0000256" key="1">
    <source>
        <dbReference type="ARBA" id="ARBA00004127"/>
    </source>
</evidence>
<sequence length="118" mass="12993">MSRRRWPSFVYEAGDEPDYRFSFANERTFLAWVRTALALLAAGVAVDAVDLSIHPDAQRLLALTLVLLSMASAAAAWIRWSRAERAMRHRRPLPAFGYGALLTIALLLAGLIVAAAVQ</sequence>
<gene>
    <name evidence="7" type="ORF">FB381_2999</name>
</gene>
<dbReference type="GO" id="GO:0012505">
    <property type="term" value="C:endomembrane system"/>
    <property type="evidence" value="ECO:0007669"/>
    <property type="project" value="UniProtKB-SubCell"/>
</dbReference>
<keyword evidence="3 5" id="KW-1133">Transmembrane helix</keyword>
<dbReference type="OrthoDB" id="582337at2"/>
<organism evidence="7 8">
    <name type="scientific">Nocardioides albertanoniae</name>
    <dbReference type="NCBI Taxonomy" id="1175486"/>
    <lineage>
        <taxon>Bacteria</taxon>
        <taxon>Bacillati</taxon>
        <taxon>Actinomycetota</taxon>
        <taxon>Actinomycetes</taxon>
        <taxon>Propionibacteriales</taxon>
        <taxon>Nocardioidaceae</taxon>
        <taxon>Nocardioides</taxon>
    </lineage>
</organism>
<comment type="subcellular location">
    <subcellularLocation>
        <location evidence="1">Endomembrane system</location>
        <topology evidence="1">Multi-pass membrane protein</topology>
    </subcellularLocation>
</comment>
<name>A0A543A918_9ACTN</name>
<evidence type="ECO:0000256" key="4">
    <source>
        <dbReference type="ARBA" id="ARBA00023136"/>
    </source>
</evidence>
<evidence type="ECO:0000256" key="3">
    <source>
        <dbReference type="ARBA" id="ARBA00022989"/>
    </source>
</evidence>
<dbReference type="AlphaFoldDB" id="A0A543A918"/>
<accession>A0A543A918</accession>
<reference evidence="7 8" key="1">
    <citation type="submission" date="2019-06" db="EMBL/GenBank/DDBJ databases">
        <title>Sequencing the genomes of 1000 actinobacteria strains.</title>
        <authorList>
            <person name="Klenk H.-P."/>
        </authorList>
    </citation>
    <scope>NUCLEOTIDE SEQUENCE [LARGE SCALE GENOMIC DNA]</scope>
    <source>
        <strain evidence="7 8">DSM 25218</strain>
    </source>
</reference>
<evidence type="ECO:0000313" key="7">
    <source>
        <dbReference type="EMBL" id="TQL69098.1"/>
    </source>
</evidence>
<evidence type="ECO:0000256" key="2">
    <source>
        <dbReference type="ARBA" id="ARBA00022692"/>
    </source>
</evidence>
<feature type="transmembrane region" description="Helical" evidence="5">
    <location>
        <begin position="92"/>
        <end position="117"/>
    </location>
</feature>
<comment type="caution">
    <text evidence="7">The sequence shown here is derived from an EMBL/GenBank/DDBJ whole genome shotgun (WGS) entry which is preliminary data.</text>
</comment>
<evidence type="ECO:0000256" key="5">
    <source>
        <dbReference type="SAM" id="Phobius"/>
    </source>
</evidence>
<dbReference type="Proteomes" id="UP000320209">
    <property type="component" value="Unassembled WGS sequence"/>
</dbReference>
<dbReference type="RefSeq" id="WP_141781016.1">
    <property type="nucleotide sequence ID" value="NZ_VFOV01000001.1"/>
</dbReference>
<dbReference type="EMBL" id="VFOV01000001">
    <property type="protein sequence ID" value="TQL69098.1"/>
    <property type="molecule type" value="Genomic_DNA"/>
</dbReference>
<keyword evidence="8" id="KW-1185">Reference proteome</keyword>
<keyword evidence="2 5" id="KW-0812">Transmembrane</keyword>
<dbReference type="Pfam" id="PF02656">
    <property type="entry name" value="DUF202"/>
    <property type="match status" value="1"/>
</dbReference>
<evidence type="ECO:0000259" key="6">
    <source>
        <dbReference type="Pfam" id="PF02656"/>
    </source>
</evidence>
<feature type="transmembrane region" description="Helical" evidence="5">
    <location>
        <begin position="29"/>
        <end position="48"/>
    </location>
</feature>
<keyword evidence="4 5" id="KW-0472">Membrane</keyword>
<proteinExistence type="predicted"/>
<evidence type="ECO:0000313" key="8">
    <source>
        <dbReference type="Proteomes" id="UP000320209"/>
    </source>
</evidence>
<protein>
    <submittedName>
        <fullName evidence="7">Putative membrane protein</fullName>
    </submittedName>
</protein>